<reference evidence="2" key="2">
    <citation type="journal article" date="2021" name="PeerJ">
        <title>Extensive microbial diversity within the chicken gut microbiome revealed by metagenomics and culture.</title>
        <authorList>
            <person name="Gilroy R."/>
            <person name="Ravi A."/>
            <person name="Getino M."/>
            <person name="Pursley I."/>
            <person name="Horton D.L."/>
            <person name="Alikhan N.F."/>
            <person name="Baker D."/>
            <person name="Gharbi K."/>
            <person name="Hall N."/>
            <person name="Watson M."/>
            <person name="Adriaenssens E.M."/>
            <person name="Foster-Nyarko E."/>
            <person name="Jarju S."/>
            <person name="Secka A."/>
            <person name="Antonio M."/>
            <person name="Oren A."/>
            <person name="Chaudhuri R.R."/>
            <person name="La Ragione R."/>
            <person name="Hildebrand F."/>
            <person name="Pallen M.J."/>
        </authorList>
    </citation>
    <scope>NUCLEOTIDE SEQUENCE</scope>
    <source>
        <strain evidence="2">B3-4054</strain>
    </source>
</reference>
<dbReference type="AlphaFoldDB" id="A0A9D9HDA8"/>
<accession>A0A9D9HDA8</accession>
<feature type="signal peptide" evidence="1">
    <location>
        <begin position="1"/>
        <end position="22"/>
    </location>
</feature>
<gene>
    <name evidence="2" type="ORF">IAA96_02735</name>
</gene>
<proteinExistence type="predicted"/>
<dbReference type="EMBL" id="JADIMS010000044">
    <property type="protein sequence ID" value="MBO8450000.1"/>
    <property type="molecule type" value="Genomic_DNA"/>
</dbReference>
<protein>
    <recommendedName>
        <fullName evidence="4">Outer membrane protein beta-barrel domain-containing protein</fullName>
    </recommendedName>
</protein>
<evidence type="ECO:0008006" key="4">
    <source>
        <dbReference type="Google" id="ProtNLM"/>
    </source>
</evidence>
<dbReference type="NCBIfam" id="NF047328">
    <property type="entry name" value="OMP_TP0733"/>
    <property type="match status" value="1"/>
</dbReference>
<evidence type="ECO:0000313" key="2">
    <source>
        <dbReference type="EMBL" id="MBO8450000.1"/>
    </source>
</evidence>
<evidence type="ECO:0000256" key="1">
    <source>
        <dbReference type="SAM" id="SignalP"/>
    </source>
</evidence>
<sequence>MKRLPIILLFLCAAAGFLSAQADEYPDGETVSDFDYLSIRKGDQFIKLGLGVNIPLLMQGPDGAGRAKNMYVGGVGCLGYHYYITPGFSLGGDINFQFNVTTAGNVLFKLPILIKPAWTFTLGRIHIPVSLGLGATFESYDSRNYFNVSVQPEVGAYYIFNPEWSFGLAVSWDVIPQWYKDSSNNRIGHFLNTCISLRYHF</sequence>
<keyword evidence="1" id="KW-0732">Signal</keyword>
<reference evidence="2" key="1">
    <citation type="submission" date="2020-10" db="EMBL/GenBank/DDBJ databases">
        <authorList>
            <person name="Gilroy R."/>
        </authorList>
    </citation>
    <scope>NUCLEOTIDE SEQUENCE</scope>
    <source>
        <strain evidence="2">B3-4054</strain>
    </source>
</reference>
<organism evidence="2 3">
    <name type="scientific">Candidatus Avitreponema avistercoris</name>
    <dbReference type="NCBI Taxonomy" id="2840705"/>
    <lineage>
        <taxon>Bacteria</taxon>
        <taxon>Pseudomonadati</taxon>
        <taxon>Spirochaetota</taxon>
        <taxon>Spirochaetia</taxon>
        <taxon>Spirochaetales</taxon>
        <taxon>Candidatus Avitreponema</taxon>
    </lineage>
</organism>
<comment type="caution">
    <text evidence="2">The sequence shown here is derived from an EMBL/GenBank/DDBJ whole genome shotgun (WGS) entry which is preliminary data.</text>
</comment>
<evidence type="ECO:0000313" key="3">
    <source>
        <dbReference type="Proteomes" id="UP000823616"/>
    </source>
</evidence>
<dbReference type="Proteomes" id="UP000823616">
    <property type="component" value="Unassembled WGS sequence"/>
</dbReference>
<name>A0A9D9HDA8_9SPIR</name>
<feature type="chain" id="PRO_5038549355" description="Outer membrane protein beta-barrel domain-containing protein" evidence="1">
    <location>
        <begin position="23"/>
        <end position="201"/>
    </location>
</feature>